<dbReference type="EMBL" id="CP163441">
    <property type="protein sequence ID" value="XDQ45072.1"/>
    <property type="molecule type" value="Genomic_DNA"/>
</dbReference>
<reference evidence="1" key="1">
    <citation type="submission" date="2024-07" db="EMBL/GenBank/DDBJ databases">
        <authorList>
            <person name="Yu S.T."/>
        </authorList>
    </citation>
    <scope>NUCLEOTIDE SEQUENCE</scope>
    <source>
        <strain evidence="1">R39</strain>
    </source>
</reference>
<evidence type="ECO:0008006" key="2">
    <source>
        <dbReference type="Google" id="ProtNLM"/>
    </source>
</evidence>
<gene>
    <name evidence="1" type="ORF">AB5J52_23970</name>
</gene>
<sequence>MNVTHLHRRLLPDLLSVGAGYPLALTGDYAAQAHGLFDRPGRTVDAATQSPEPLRTIAETVAAGLRERGWRVVVRETDPLSAQLIVTEAVSEEDAEVNLLKEALWHPPVRTGLGLALALDDVVGMRVWALTDRGLPRDLLIVHAAADRWTLPGLEDLGRRHARDTFDLTDLQSRLTGTDWIDDREFAACGLDDEAVTALRRWAQSWADDIAERLIEAQPPQD</sequence>
<name>A0AB39QND8_9ACTN</name>
<accession>A0AB39QND8</accession>
<evidence type="ECO:0000313" key="1">
    <source>
        <dbReference type="EMBL" id="XDQ45072.1"/>
    </source>
</evidence>
<protein>
    <recommendedName>
        <fullName evidence="2">Nucleotidyl transferase AbiEii/AbiGii toxin family protein</fullName>
    </recommendedName>
</protein>
<proteinExistence type="predicted"/>
<dbReference type="RefSeq" id="WP_369223824.1">
    <property type="nucleotide sequence ID" value="NZ_CP163441.1"/>
</dbReference>
<dbReference type="AlphaFoldDB" id="A0AB39QND8"/>
<organism evidence="1">
    <name type="scientific">Streptomyces sp. R39</name>
    <dbReference type="NCBI Taxonomy" id="3238631"/>
    <lineage>
        <taxon>Bacteria</taxon>
        <taxon>Bacillati</taxon>
        <taxon>Actinomycetota</taxon>
        <taxon>Actinomycetes</taxon>
        <taxon>Kitasatosporales</taxon>
        <taxon>Streptomycetaceae</taxon>
        <taxon>Streptomyces</taxon>
    </lineage>
</organism>